<evidence type="ECO:0000256" key="7">
    <source>
        <dbReference type="ARBA" id="ARBA00023136"/>
    </source>
</evidence>
<evidence type="ECO:0000256" key="4">
    <source>
        <dbReference type="ARBA" id="ARBA00022475"/>
    </source>
</evidence>
<gene>
    <name evidence="9" type="ORF">G5B42_05160</name>
</gene>
<dbReference type="Gene3D" id="1.20.1530.20">
    <property type="match status" value="1"/>
</dbReference>
<comment type="caution">
    <text evidence="9">The sequence shown here is derived from an EMBL/GenBank/DDBJ whole genome shotgun (WGS) entry which is preliminary data.</text>
</comment>
<dbReference type="GO" id="GO:0055085">
    <property type="term" value="P:transmembrane transport"/>
    <property type="evidence" value="ECO:0007669"/>
    <property type="project" value="InterPro"/>
</dbReference>
<proteinExistence type="inferred from homology"/>
<dbReference type="InterPro" id="IPR004776">
    <property type="entry name" value="Mem_transp_PIN-like"/>
</dbReference>
<dbReference type="EMBL" id="JAAKDE010000010">
    <property type="protein sequence ID" value="MBA2132931.1"/>
    <property type="molecule type" value="Genomic_DNA"/>
</dbReference>
<keyword evidence="10" id="KW-1185">Reference proteome</keyword>
<feature type="transmembrane region" description="Helical" evidence="8">
    <location>
        <begin position="62"/>
        <end position="86"/>
    </location>
</feature>
<keyword evidence="3" id="KW-0813">Transport</keyword>
<keyword evidence="6 8" id="KW-1133">Transmembrane helix</keyword>
<comment type="similarity">
    <text evidence="2">Belongs to the auxin efflux carrier (TC 2.A.69) family.</text>
</comment>
<evidence type="ECO:0000256" key="1">
    <source>
        <dbReference type="ARBA" id="ARBA00004651"/>
    </source>
</evidence>
<feature type="transmembrane region" description="Helical" evidence="8">
    <location>
        <begin position="220"/>
        <end position="243"/>
    </location>
</feature>
<dbReference type="Proteomes" id="UP000657177">
    <property type="component" value="Unassembled WGS sequence"/>
</dbReference>
<feature type="transmembrane region" description="Helical" evidence="8">
    <location>
        <begin position="185"/>
        <end position="208"/>
    </location>
</feature>
<keyword evidence="7 8" id="KW-0472">Membrane</keyword>
<evidence type="ECO:0000313" key="10">
    <source>
        <dbReference type="Proteomes" id="UP000657177"/>
    </source>
</evidence>
<feature type="transmembrane region" description="Helical" evidence="8">
    <location>
        <begin position="283"/>
        <end position="302"/>
    </location>
</feature>
<dbReference type="PANTHER" id="PTHR36838:SF1">
    <property type="entry name" value="SLR1864 PROTEIN"/>
    <property type="match status" value="1"/>
</dbReference>
<dbReference type="GO" id="GO:0005886">
    <property type="term" value="C:plasma membrane"/>
    <property type="evidence" value="ECO:0007669"/>
    <property type="project" value="UniProtKB-SubCell"/>
</dbReference>
<keyword evidence="4" id="KW-1003">Cell membrane</keyword>
<feature type="transmembrane region" description="Helical" evidence="8">
    <location>
        <begin position="98"/>
        <end position="120"/>
    </location>
</feature>
<dbReference type="AlphaFoldDB" id="A0A8J6LIR5"/>
<dbReference type="RefSeq" id="WP_181339388.1">
    <property type="nucleotide sequence ID" value="NZ_JAAKDE010000010.1"/>
</dbReference>
<accession>A0A8J6LIR5</accession>
<comment type="subcellular location">
    <subcellularLocation>
        <location evidence="1">Cell membrane</location>
        <topology evidence="1">Multi-pass membrane protein</topology>
    </subcellularLocation>
</comment>
<evidence type="ECO:0000256" key="5">
    <source>
        <dbReference type="ARBA" id="ARBA00022692"/>
    </source>
</evidence>
<evidence type="ECO:0000256" key="8">
    <source>
        <dbReference type="SAM" id="Phobius"/>
    </source>
</evidence>
<reference evidence="9" key="1">
    <citation type="submission" date="2020-06" db="EMBL/GenBank/DDBJ databases">
        <title>Novel chitinolytic bacterium.</title>
        <authorList>
            <person name="Ungkulpasvich U."/>
            <person name="Kosugi A."/>
            <person name="Uke A."/>
        </authorList>
    </citation>
    <scope>NUCLEOTIDE SEQUENCE</scope>
    <source>
        <strain evidence="9">UUS1-1</strain>
    </source>
</reference>
<protein>
    <submittedName>
        <fullName evidence="9">AEC family transporter</fullName>
    </submittedName>
</protein>
<name>A0A8J6LIR5_9FIRM</name>
<feature type="transmembrane region" description="Helical" evidence="8">
    <location>
        <begin position="249"/>
        <end position="271"/>
    </location>
</feature>
<evidence type="ECO:0000313" key="9">
    <source>
        <dbReference type="EMBL" id="MBA2132931.1"/>
    </source>
</evidence>
<sequence length="304" mass="33362">MNNYVVVNQVLILFLIIGIGFITRKKDVLSPEATRELTRLLLNVTCPLTIFTSFQLEYSRTVLLGAGQVFAFAAGVHLFALLLGLVIFNRQPEAVKRVLRFTTIFSNCGFMGFPLLQSVYGKSGVFYGSFYVMVFNLFVWTVGIRIFSGKPDQSSWKNVMTNPNLIAVVLGLLSFLLPVKLPGPVYAAMEMVGSMTTPLSMLLVGATLTEVRPGELFSGWAVYYGSFIRLLLMPFLALAATRLLNFPPLLQGICVLITATPAAALTTPIAARYDGDTRLSARLVLLSTVLSVITLPLFAFLLNK</sequence>
<organism evidence="9 10">
    <name type="scientific">Capillibacterium thermochitinicola</name>
    <dbReference type="NCBI Taxonomy" id="2699427"/>
    <lineage>
        <taxon>Bacteria</taxon>
        <taxon>Bacillati</taxon>
        <taxon>Bacillota</taxon>
        <taxon>Capillibacterium</taxon>
    </lineage>
</organism>
<feature type="transmembrane region" description="Helical" evidence="8">
    <location>
        <begin position="6"/>
        <end position="24"/>
    </location>
</feature>
<evidence type="ECO:0000256" key="6">
    <source>
        <dbReference type="ARBA" id="ARBA00022989"/>
    </source>
</evidence>
<evidence type="ECO:0000256" key="3">
    <source>
        <dbReference type="ARBA" id="ARBA00022448"/>
    </source>
</evidence>
<keyword evidence="5 8" id="KW-0812">Transmembrane</keyword>
<feature type="transmembrane region" description="Helical" evidence="8">
    <location>
        <begin position="159"/>
        <end position="179"/>
    </location>
</feature>
<evidence type="ECO:0000256" key="2">
    <source>
        <dbReference type="ARBA" id="ARBA00010145"/>
    </source>
</evidence>
<dbReference type="PANTHER" id="PTHR36838">
    <property type="entry name" value="AUXIN EFFLUX CARRIER FAMILY PROTEIN"/>
    <property type="match status" value="1"/>
</dbReference>
<dbReference type="Pfam" id="PF03547">
    <property type="entry name" value="Mem_trans"/>
    <property type="match status" value="2"/>
</dbReference>
<feature type="transmembrane region" description="Helical" evidence="8">
    <location>
        <begin position="126"/>
        <end position="147"/>
    </location>
</feature>
<dbReference type="InterPro" id="IPR038770">
    <property type="entry name" value="Na+/solute_symporter_sf"/>
</dbReference>